<dbReference type="PANTHER" id="PTHR43130">
    <property type="entry name" value="ARAC-FAMILY TRANSCRIPTIONAL REGULATOR"/>
    <property type="match status" value="1"/>
</dbReference>
<evidence type="ECO:0000256" key="3">
    <source>
        <dbReference type="ARBA" id="ARBA00023163"/>
    </source>
</evidence>
<dbReference type="Gene3D" id="1.10.10.60">
    <property type="entry name" value="Homeodomain-like"/>
    <property type="match status" value="1"/>
</dbReference>
<reference evidence="5 6" key="1">
    <citation type="journal article" date="2022" name="Microorganisms">
        <title>Genome Sequence and Characterization of a Xanthorhodopsin-Containing, Aerobic Anoxygenic Phototrophic Rhodobacter Species, Isolated from Mesophilic Conditions at Yellowstone National Park.</title>
        <authorList>
            <person name="Kyndt J.A."/>
            <person name="Robertson S."/>
            <person name="Shoffstall I.B."/>
            <person name="Ramaley R.F."/>
            <person name="Meyer T.E."/>
        </authorList>
    </citation>
    <scope>NUCLEOTIDE SEQUENCE [LARGE SCALE GENOMIC DNA]</scope>
    <source>
        <strain evidence="5 6">M37P</strain>
    </source>
</reference>
<sequence>MTCTRLDPPPGQAPVIIPRGVAHVRLEGPVVTREFAFLVLPRFTLLAFSSAIEPLRIANQLTQQPLYRYRLVSMDGQPVESSSGVRVEVDHGLEPLSRETTAIVCSGTDASQAADKRVLAWLRDHARRGGGLGAVCTGAYTLARAGLLGDDTPAVHWENRPAFRELFDVEPLEQIYVIGRKHFSCAGGEAGVDLMLALIARDHGQKLADAVAEMCLHSRRREASATQKKVYPAPMLARHPAVARVIAAMQANIATPLDREALARVFGRSPRHLERIFRAVVQETPKSYYLGLRLQEARDLLSDTTLSILEVAMATGFNSRSSFSKAYRKRFGQSPSRTR</sequence>
<dbReference type="Pfam" id="PF12833">
    <property type="entry name" value="HTH_18"/>
    <property type="match status" value="1"/>
</dbReference>
<dbReference type="InterPro" id="IPR009057">
    <property type="entry name" value="Homeodomain-like_sf"/>
</dbReference>
<evidence type="ECO:0000256" key="2">
    <source>
        <dbReference type="ARBA" id="ARBA00023125"/>
    </source>
</evidence>
<accession>A0ABX0G7C7</accession>
<dbReference type="InterPro" id="IPR018062">
    <property type="entry name" value="HTH_AraC-typ_CS"/>
</dbReference>
<proteinExistence type="predicted"/>
<dbReference type="PROSITE" id="PS00041">
    <property type="entry name" value="HTH_ARAC_FAMILY_1"/>
    <property type="match status" value="1"/>
</dbReference>
<dbReference type="SUPFAM" id="SSF46689">
    <property type="entry name" value="Homeodomain-like"/>
    <property type="match status" value="2"/>
</dbReference>
<dbReference type="PRINTS" id="PR00032">
    <property type="entry name" value="HTHARAC"/>
</dbReference>
<evidence type="ECO:0000313" key="6">
    <source>
        <dbReference type="Proteomes" id="UP001515660"/>
    </source>
</evidence>
<evidence type="ECO:0000256" key="1">
    <source>
        <dbReference type="ARBA" id="ARBA00023015"/>
    </source>
</evidence>
<dbReference type="InterPro" id="IPR029062">
    <property type="entry name" value="Class_I_gatase-like"/>
</dbReference>
<dbReference type="EMBL" id="JAANHS010000006">
    <property type="protein sequence ID" value="NHB77111.1"/>
    <property type="molecule type" value="Genomic_DNA"/>
</dbReference>
<dbReference type="InterPro" id="IPR002818">
    <property type="entry name" value="DJ-1/PfpI"/>
</dbReference>
<dbReference type="PROSITE" id="PS01124">
    <property type="entry name" value="HTH_ARAC_FAMILY_2"/>
    <property type="match status" value="1"/>
</dbReference>
<keyword evidence="1" id="KW-0805">Transcription regulation</keyword>
<comment type="caution">
    <text evidence="5">The sequence shown here is derived from an EMBL/GenBank/DDBJ whole genome shotgun (WGS) entry which is preliminary data.</text>
</comment>
<dbReference type="PANTHER" id="PTHR43130:SF3">
    <property type="entry name" value="HTH-TYPE TRANSCRIPTIONAL REGULATOR RV1931C"/>
    <property type="match status" value="1"/>
</dbReference>
<dbReference type="InterPro" id="IPR018060">
    <property type="entry name" value="HTH_AraC"/>
</dbReference>
<dbReference type="CDD" id="cd03136">
    <property type="entry name" value="GATase1_AraC_ArgR_like"/>
    <property type="match status" value="1"/>
</dbReference>
<dbReference type="RefSeq" id="WP_166403134.1">
    <property type="nucleotide sequence ID" value="NZ_JAANHS010000006.1"/>
</dbReference>
<feature type="domain" description="HTH araC/xylS-type" evidence="4">
    <location>
        <begin position="243"/>
        <end position="339"/>
    </location>
</feature>
<evidence type="ECO:0000313" key="5">
    <source>
        <dbReference type="EMBL" id="NHB77111.1"/>
    </source>
</evidence>
<dbReference type="Gene3D" id="3.40.50.880">
    <property type="match status" value="1"/>
</dbReference>
<dbReference type="Proteomes" id="UP001515660">
    <property type="component" value="Unassembled WGS sequence"/>
</dbReference>
<dbReference type="InterPro" id="IPR052158">
    <property type="entry name" value="INH-QAR"/>
</dbReference>
<protein>
    <submittedName>
        <fullName evidence="5">GlxA family transcriptional regulator</fullName>
    </submittedName>
</protein>
<name>A0ABX0G7C7_9RHOB</name>
<dbReference type="SUPFAM" id="SSF52317">
    <property type="entry name" value="Class I glutamine amidotransferase-like"/>
    <property type="match status" value="1"/>
</dbReference>
<gene>
    <name evidence="5" type="ORF">G8O29_10215</name>
</gene>
<dbReference type="InterPro" id="IPR020449">
    <property type="entry name" value="Tscrpt_reg_AraC-type_HTH"/>
</dbReference>
<dbReference type="Pfam" id="PF01965">
    <property type="entry name" value="DJ-1_PfpI"/>
    <property type="match status" value="1"/>
</dbReference>
<keyword evidence="6" id="KW-1185">Reference proteome</keyword>
<organism evidence="5 6">
    <name type="scientific">Rhodobacter calidifons</name>
    <dbReference type="NCBI Taxonomy" id="2715277"/>
    <lineage>
        <taxon>Bacteria</taxon>
        <taxon>Pseudomonadati</taxon>
        <taxon>Pseudomonadota</taxon>
        <taxon>Alphaproteobacteria</taxon>
        <taxon>Rhodobacterales</taxon>
        <taxon>Rhodobacter group</taxon>
        <taxon>Rhodobacter</taxon>
    </lineage>
</organism>
<evidence type="ECO:0000259" key="4">
    <source>
        <dbReference type="PROSITE" id="PS01124"/>
    </source>
</evidence>
<dbReference type="SMART" id="SM00342">
    <property type="entry name" value="HTH_ARAC"/>
    <property type="match status" value="1"/>
</dbReference>
<keyword evidence="2" id="KW-0238">DNA-binding</keyword>
<keyword evidence="3" id="KW-0804">Transcription</keyword>